<evidence type="ECO:0000256" key="1">
    <source>
        <dbReference type="SAM" id="MobiDB-lite"/>
    </source>
</evidence>
<dbReference type="RefSeq" id="WP_128232718.1">
    <property type="nucleotide sequence ID" value="NZ_SAUY01000015.1"/>
</dbReference>
<evidence type="ECO:0000313" key="3">
    <source>
        <dbReference type="Proteomes" id="UP000284451"/>
    </source>
</evidence>
<feature type="compositionally biased region" description="Basic and acidic residues" evidence="1">
    <location>
        <begin position="30"/>
        <end position="40"/>
    </location>
</feature>
<evidence type="ECO:0000313" key="2">
    <source>
        <dbReference type="EMBL" id="RWR30512.1"/>
    </source>
</evidence>
<name>A0A443KCZ7_9RHOB</name>
<organism evidence="2 3">
    <name type="scientific">Paenirhodobacter populi</name>
    <dbReference type="NCBI Taxonomy" id="2306993"/>
    <lineage>
        <taxon>Bacteria</taxon>
        <taxon>Pseudomonadati</taxon>
        <taxon>Pseudomonadota</taxon>
        <taxon>Alphaproteobacteria</taxon>
        <taxon>Rhodobacterales</taxon>
        <taxon>Rhodobacter group</taxon>
        <taxon>Paenirhodobacter</taxon>
    </lineage>
</organism>
<dbReference type="Proteomes" id="UP000284451">
    <property type="component" value="Unassembled WGS sequence"/>
</dbReference>
<accession>A0A443KCZ7</accession>
<gene>
    <name evidence="2" type="ORF">D2T29_12640</name>
</gene>
<protein>
    <submittedName>
        <fullName evidence="2">Uncharacterized protein</fullName>
    </submittedName>
</protein>
<comment type="caution">
    <text evidence="2">The sequence shown here is derived from an EMBL/GenBank/DDBJ whole genome shotgun (WGS) entry which is preliminary data.</text>
</comment>
<proteinExistence type="predicted"/>
<sequence>MTDENENGRVTQSIRGGKSGLNKGGNTHASTDDGRQHEGEGSAVSDAFFLKTTKNYDDIASSDGPMGGETGQEETCFRDTLSPDQRTIHDALCESAWLSGLKFGWNAGSIRDDAKSQAEYDRLVASRAGYLEGYSAARSNLKVSSKNPPVDEAIGAVLEYLRGQNPDLVSGGQRNGDLRVRMKWIALGCRGPLRSTTSELVRPENEYLSSGGTGPHADAAQRTIDDHEIRRTEHGMQARLIDVLRVIYGLHEKAYNGGTAGYRWIERADEVFCDPHMAPEYSEHAVDLPPAFLSVFEERTAEKAKTVSNAEPSAWRYRNGRNSNSKWTVQKNRPDWFGQHDSHGYVLEPLYAAPLVDETARLRAENSALTAQVEGMREALEQALGSLKALGAERGYASEAITKALAQKEGGEGVR</sequence>
<dbReference type="EMBL" id="SAUY01000015">
    <property type="protein sequence ID" value="RWR30512.1"/>
    <property type="molecule type" value="Genomic_DNA"/>
</dbReference>
<dbReference type="AlphaFoldDB" id="A0A443KCZ7"/>
<reference evidence="2 3" key="1">
    <citation type="submission" date="2019-01" db="EMBL/GenBank/DDBJ databases">
        <title>Sinorhodobacter populi sp. nov. isolated from the symptomatic bark tissue of Populus euramericana canker.</title>
        <authorList>
            <person name="Xu G."/>
        </authorList>
    </citation>
    <scope>NUCLEOTIDE SEQUENCE [LARGE SCALE GENOMIC DNA]</scope>
    <source>
        <strain evidence="2 3">07D10-4-3</strain>
    </source>
</reference>
<feature type="region of interest" description="Disordered" evidence="1">
    <location>
        <begin position="1"/>
        <end position="41"/>
    </location>
</feature>
<reference evidence="2 3" key="2">
    <citation type="submission" date="2019-01" db="EMBL/GenBank/DDBJ databases">
        <authorList>
            <person name="Li Y."/>
        </authorList>
    </citation>
    <scope>NUCLEOTIDE SEQUENCE [LARGE SCALE GENOMIC DNA]</scope>
    <source>
        <strain evidence="2 3">07D10-4-3</strain>
    </source>
</reference>